<dbReference type="EMBL" id="LNIX01000003">
    <property type="protein sequence ID" value="OXA57699.1"/>
    <property type="molecule type" value="Genomic_DNA"/>
</dbReference>
<keyword evidence="1" id="KW-1133">Transmembrane helix</keyword>
<keyword evidence="1" id="KW-0472">Membrane</keyword>
<keyword evidence="5" id="KW-1185">Reference proteome</keyword>
<reference evidence="4 5" key="1">
    <citation type="submission" date="2015-12" db="EMBL/GenBank/DDBJ databases">
        <title>The genome of Folsomia candida.</title>
        <authorList>
            <person name="Faddeeva A."/>
            <person name="Derks M.F."/>
            <person name="Anvar Y."/>
            <person name="Smit S."/>
            <person name="Van Straalen N."/>
            <person name="Roelofs D."/>
        </authorList>
    </citation>
    <scope>NUCLEOTIDE SEQUENCE [LARGE SCALE GENOMIC DNA]</scope>
    <source>
        <strain evidence="4 5">VU population</strain>
        <tissue evidence="4">Whole body</tissue>
    </source>
</reference>
<feature type="chain" id="PRO_5011968538" description="Ig-like domain-containing protein" evidence="2">
    <location>
        <begin position="18"/>
        <end position="601"/>
    </location>
</feature>
<proteinExistence type="predicted"/>
<feature type="transmembrane region" description="Helical" evidence="1">
    <location>
        <begin position="549"/>
        <end position="573"/>
    </location>
</feature>
<dbReference type="AlphaFoldDB" id="A0A226EJR9"/>
<evidence type="ECO:0000313" key="5">
    <source>
        <dbReference type="Proteomes" id="UP000198287"/>
    </source>
</evidence>
<dbReference type="Proteomes" id="UP000198287">
    <property type="component" value="Unassembled WGS sequence"/>
</dbReference>
<accession>A0A226EJR9</accession>
<keyword evidence="1" id="KW-0812">Transmembrane</keyword>
<evidence type="ECO:0000256" key="1">
    <source>
        <dbReference type="SAM" id="Phobius"/>
    </source>
</evidence>
<evidence type="ECO:0000313" key="4">
    <source>
        <dbReference type="EMBL" id="OXA57699.1"/>
    </source>
</evidence>
<feature type="domain" description="Ig-like" evidence="3">
    <location>
        <begin position="49"/>
        <end position="176"/>
    </location>
</feature>
<feature type="signal peptide" evidence="2">
    <location>
        <begin position="1"/>
        <end position="17"/>
    </location>
</feature>
<gene>
    <name evidence="4" type="ORF">Fcan01_06971</name>
</gene>
<sequence length="601" mass="68256">MKLYRILILSAFRMVLTLDNAASKPQSTNKLVPEGIQTQSTGSLWRKKPHIEARFFNGDANSSVDLQIVNSALNLNRNIKTVELICKASHPIKWEFLVNEVSIPILEVQYRRVVQRLNRSDDHLDDEIYHLHDPNNSFEGRVVLRGLLESQSGKYSCRFYNARFSNNSYSQSTNVSVFIPGERIFTTVSHIQYINSIDNSVVISCPASDSRKYVTLHKLNEEVFNKTKKIEWEQVPARFSPSTGFELIKVSKFQQLFGTYKCVAFGSETSITVHIADSAWKQELYDPLLKNQESCWEAPACMKLMRSKRMECFCRNSFALFLDSNGTETNRRGNCSDIEAEMENLSTLTKKDWRVEEFLRNGEIDSNVCFRDEVRGLLIGTGARVILRTIKMVEVGSEGNNSFPLSSSSSLQSTRRVNLTITLDGLPEWASGFQIGIEHNNTSFPDFSHHHGDGGTTNQRKRISFLDQEPTTTQLFPLAHIRAVWRNVIIDTKEVSRIHVYQPDSFSFEWFQVSSEISANAATTTTANNGTLSIVGDEQDVGESCRTTILIVTFLVLAAFAVVIVLLYALIYLHRQRSPKLIKYYKCGIERSSRCFVNPND</sequence>
<protein>
    <recommendedName>
        <fullName evidence="3">Ig-like domain-containing protein</fullName>
    </recommendedName>
</protein>
<dbReference type="PROSITE" id="PS50835">
    <property type="entry name" value="IG_LIKE"/>
    <property type="match status" value="1"/>
</dbReference>
<evidence type="ECO:0000256" key="2">
    <source>
        <dbReference type="SAM" id="SignalP"/>
    </source>
</evidence>
<dbReference type="InterPro" id="IPR007110">
    <property type="entry name" value="Ig-like_dom"/>
</dbReference>
<name>A0A226EJR9_FOLCA</name>
<evidence type="ECO:0000259" key="3">
    <source>
        <dbReference type="PROSITE" id="PS50835"/>
    </source>
</evidence>
<keyword evidence="2" id="KW-0732">Signal</keyword>
<organism evidence="4 5">
    <name type="scientific">Folsomia candida</name>
    <name type="common">Springtail</name>
    <dbReference type="NCBI Taxonomy" id="158441"/>
    <lineage>
        <taxon>Eukaryota</taxon>
        <taxon>Metazoa</taxon>
        <taxon>Ecdysozoa</taxon>
        <taxon>Arthropoda</taxon>
        <taxon>Hexapoda</taxon>
        <taxon>Collembola</taxon>
        <taxon>Entomobryomorpha</taxon>
        <taxon>Isotomoidea</taxon>
        <taxon>Isotomidae</taxon>
        <taxon>Proisotominae</taxon>
        <taxon>Folsomia</taxon>
    </lineage>
</organism>
<comment type="caution">
    <text evidence="4">The sequence shown here is derived from an EMBL/GenBank/DDBJ whole genome shotgun (WGS) entry which is preliminary data.</text>
</comment>